<evidence type="ECO:0000256" key="9">
    <source>
        <dbReference type="SAM" id="Phobius"/>
    </source>
</evidence>
<dbReference type="GO" id="GO:0004674">
    <property type="term" value="F:protein serine/threonine kinase activity"/>
    <property type="evidence" value="ECO:0007669"/>
    <property type="project" value="UniProtKB-KW"/>
</dbReference>
<keyword evidence="4 7" id="KW-0547">Nucleotide-binding</keyword>
<feature type="binding site" evidence="7">
    <location>
        <position position="48"/>
    </location>
    <ligand>
        <name>ATP</name>
        <dbReference type="ChEBI" id="CHEBI:30616"/>
    </ligand>
</feature>
<dbReference type="PROSITE" id="PS00107">
    <property type="entry name" value="PROTEIN_KINASE_ATP"/>
    <property type="match status" value="1"/>
</dbReference>
<keyword evidence="9" id="KW-0472">Membrane</keyword>
<feature type="compositionally biased region" description="Low complexity" evidence="8">
    <location>
        <begin position="313"/>
        <end position="357"/>
    </location>
</feature>
<dbReference type="AlphaFoldDB" id="A0A3E0HE50"/>
<feature type="transmembrane region" description="Helical" evidence="9">
    <location>
        <begin position="289"/>
        <end position="309"/>
    </location>
</feature>
<feature type="region of interest" description="Disordered" evidence="8">
    <location>
        <begin position="313"/>
        <end position="380"/>
    </location>
</feature>
<keyword evidence="5 11" id="KW-0418">Kinase</keyword>
<keyword evidence="12" id="KW-1185">Reference proteome</keyword>
<name>A0A3E0HE50_9PSEU</name>
<dbReference type="PANTHER" id="PTHR43289:SF6">
    <property type="entry name" value="SERINE_THREONINE-PROTEIN KINASE NEKL-3"/>
    <property type="match status" value="1"/>
</dbReference>
<dbReference type="Pfam" id="PF00069">
    <property type="entry name" value="Pkinase"/>
    <property type="match status" value="1"/>
</dbReference>
<comment type="caution">
    <text evidence="11">The sequence shown here is derived from an EMBL/GenBank/DDBJ whole genome shotgun (WGS) entry which is preliminary data.</text>
</comment>
<keyword evidence="9" id="KW-0812">Transmembrane</keyword>
<evidence type="ECO:0000256" key="3">
    <source>
        <dbReference type="ARBA" id="ARBA00022679"/>
    </source>
</evidence>
<evidence type="ECO:0000256" key="4">
    <source>
        <dbReference type="ARBA" id="ARBA00022741"/>
    </source>
</evidence>
<evidence type="ECO:0000256" key="5">
    <source>
        <dbReference type="ARBA" id="ARBA00022777"/>
    </source>
</evidence>
<dbReference type="EC" id="2.7.11.1" evidence="1"/>
<gene>
    <name evidence="11" type="ORF">BCF44_10920</name>
</gene>
<dbReference type="PROSITE" id="PS50011">
    <property type="entry name" value="PROTEIN_KINASE_DOM"/>
    <property type="match status" value="1"/>
</dbReference>
<proteinExistence type="predicted"/>
<keyword evidence="6 7" id="KW-0067">ATP-binding</keyword>
<dbReference type="InterPro" id="IPR011009">
    <property type="entry name" value="Kinase-like_dom_sf"/>
</dbReference>
<dbReference type="SUPFAM" id="SSF56112">
    <property type="entry name" value="Protein kinase-like (PK-like)"/>
    <property type="match status" value="1"/>
</dbReference>
<accession>A0A3E0HE50</accession>
<keyword evidence="2 11" id="KW-0723">Serine/threonine-protein kinase</keyword>
<evidence type="ECO:0000259" key="10">
    <source>
        <dbReference type="PROSITE" id="PS50011"/>
    </source>
</evidence>
<dbReference type="Proteomes" id="UP000256269">
    <property type="component" value="Unassembled WGS sequence"/>
</dbReference>
<dbReference type="InterPro" id="IPR000719">
    <property type="entry name" value="Prot_kinase_dom"/>
</dbReference>
<dbReference type="Gene3D" id="3.30.200.20">
    <property type="entry name" value="Phosphorylase Kinase, domain 1"/>
    <property type="match status" value="1"/>
</dbReference>
<sequence length="380" mass="40515">MDGDPFDATSERPLLSHRYRIGALLGCGGMAEVYRAYDLRLERPVAIKRFTGTSNALDRRRFDDEARLLAGLSHPGLVVVYDAGQFRDSRYLVMRLVDGPTLHAALDRERLTVDRMAALAGRLLPTLAYVHARGIVHRDIKPSNILIGLDGEPYLADFGLARLIGGDSITRSGEIVGTAAYLAPEQVRGQPATPASDVYSLGLVLLQCLTGRQEYQGSQAEAALARLTRDPEIPDGLPGPVALLLADMTHKDPARRPSAVECAERFARLDAVELATIPLPQPRRRPMGAVLIGAVLAAGGAFALALWPVEPTAETTAPPPASTSTTSPPTTTTSTSTTTTPATVVVQPQDPTDQVPPSQVPPGQAKNNDHGPPPGKGKHH</sequence>
<evidence type="ECO:0000313" key="12">
    <source>
        <dbReference type="Proteomes" id="UP000256269"/>
    </source>
</evidence>
<evidence type="ECO:0000256" key="7">
    <source>
        <dbReference type="PROSITE-ProRule" id="PRU10141"/>
    </source>
</evidence>
<dbReference type="RefSeq" id="WP_116176940.1">
    <property type="nucleotide sequence ID" value="NZ_CP144375.1"/>
</dbReference>
<dbReference type="PANTHER" id="PTHR43289">
    <property type="entry name" value="MITOGEN-ACTIVATED PROTEIN KINASE KINASE KINASE 20-RELATED"/>
    <property type="match status" value="1"/>
</dbReference>
<feature type="compositionally biased region" description="Pro residues" evidence="8">
    <location>
        <begin position="371"/>
        <end position="380"/>
    </location>
</feature>
<dbReference type="InterPro" id="IPR008271">
    <property type="entry name" value="Ser/Thr_kinase_AS"/>
</dbReference>
<organism evidence="11 12">
    <name type="scientific">Kutzneria buriramensis</name>
    <dbReference type="NCBI Taxonomy" id="1045776"/>
    <lineage>
        <taxon>Bacteria</taxon>
        <taxon>Bacillati</taxon>
        <taxon>Actinomycetota</taxon>
        <taxon>Actinomycetes</taxon>
        <taxon>Pseudonocardiales</taxon>
        <taxon>Pseudonocardiaceae</taxon>
        <taxon>Kutzneria</taxon>
    </lineage>
</organism>
<dbReference type="GO" id="GO:0005524">
    <property type="term" value="F:ATP binding"/>
    <property type="evidence" value="ECO:0007669"/>
    <property type="project" value="UniProtKB-UniRule"/>
</dbReference>
<evidence type="ECO:0000256" key="6">
    <source>
        <dbReference type="ARBA" id="ARBA00022840"/>
    </source>
</evidence>
<protein>
    <recommendedName>
        <fullName evidence="1">non-specific serine/threonine protein kinase</fullName>
        <ecNumber evidence="1">2.7.11.1</ecNumber>
    </recommendedName>
</protein>
<feature type="domain" description="Protein kinase" evidence="10">
    <location>
        <begin position="19"/>
        <end position="269"/>
    </location>
</feature>
<dbReference type="SMART" id="SM00220">
    <property type="entry name" value="S_TKc"/>
    <property type="match status" value="1"/>
</dbReference>
<dbReference type="CDD" id="cd14014">
    <property type="entry name" value="STKc_PknB_like"/>
    <property type="match status" value="1"/>
</dbReference>
<evidence type="ECO:0000313" key="11">
    <source>
        <dbReference type="EMBL" id="REH43477.1"/>
    </source>
</evidence>
<reference evidence="11 12" key="1">
    <citation type="submission" date="2018-08" db="EMBL/GenBank/DDBJ databases">
        <title>Genomic Encyclopedia of Archaeal and Bacterial Type Strains, Phase II (KMG-II): from individual species to whole genera.</title>
        <authorList>
            <person name="Goeker M."/>
        </authorList>
    </citation>
    <scope>NUCLEOTIDE SEQUENCE [LARGE SCALE GENOMIC DNA]</scope>
    <source>
        <strain evidence="11 12">DSM 45791</strain>
    </source>
</reference>
<dbReference type="OrthoDB" id="9762169at2"/>
<dbReference type="EMBL" id="QUNO01000009">
    <property type="protein sequence ID" value="REH43477.1"/>
    <property type="molecule type" value="Genomic_DNA"/>
</dbReference>
<dbReference type="Gene3D" id="1.10.510.10">
    <property type="entry name" value="Transferase(Phosphotransferase) domain 1"/>
    <property type="match status" value="1"/>
</dbReference>
<dbReference type="PROSITE" id="PS00108">
    <property type="entry name" value="PROTEIN_KINASE_ST"/>
    <property type="match status" value="1"/>
</dbReference>
<evidence type="ECO:0000256" key="8">
    <source>
        <dbReference type="SAM" id="MobiDB-lite"/>
    </source>
</evidence>
<keyword evidence="9" id="KW-1133">Transmembrane helix</keyword>
<evidence type="ECO:0000256" key="2">
    <source>
        <dbReference type="ARBA" id="ARBA00022527"/>
    </source>
</evidence>
<evidence type="ECO:0000256" key="1">
    <source>
        <dbReference type="ARBA" id="ARBA00012513"/>
    </source>
</evidence>
<keyword evidence="3" id="KW-0808">Transferase</keyword>
<dbReference type="InterPro" id="IPR017441">
    <property type="entry name" value="Protein_kinase_ATP_BS"/>
</dbReference>